<feature type="domain" description="Nanos-type" evidence="10">
    <location>
        <begin position="189"/>
        <end position="242"/>
    </location>
</feature>
<keyword evidence="6 8" id="KW-0810">Translation regulation</keyword>
<dbReference type="GO" id="GO:0006417">
    <property type="term" value="P:regulation of translation"/>
    <property type="evidence" value="ECO:0007669"/>
    <property type="project" value="UniProtKB-UniRule"/>
</dbReference>
<keyword evidence="11" id="KW-1185">Reference proteome</keyword>
<dbReference type="GeneID" id="113392733"/>
<dbReference type="Proteomes" id="UP001652626">
    <property type="component" value="Chromosome 5"/>
</dbReference>
<keyword evidence="7 8" id="KW-0694">RNA-binding</keyword>
<feature type="region of interest" description="Disordered" evidence="9">
    <location>
        <begin position="29"/>
        <end position="48"/>
    </location>
</feature>
<dbReference type="InterPro" id="IPR008705">
    <property type="entry name" value="Nanos/Xcar2"/>
</dbReference>
<dbReference type="GO" id="GO:0005737">
    <property type="term" value="C:cytoplasm"/>
    <property type="evidence" value="ECO:0007669"/>
    <property type="project" value="UniProtKB-SubCell"/>
</dbReference>
<evidence type="ECO:0000256" key="5">
    <source>
        <dbReference type="ARBA" id="ARBA00022833"/>
    </source>
</evidence>
<evidence type="ECO:0000313" key="12">
    <source>
        <dbReference type="RefSeq" id="XP_026485066.1"/>
    </source>
</evidence>
<dbReference type="AlphaFoldDB" id="A0A8B8HNG5"/>
<comment type="subcellular location">
    <subcellularLocation>
        <location evidence="1">Cytoplasm</location>
    </subcellularLocation>
</comment>
<evidence type="ECO:0000256" key="8">
    <source>
        <dbReference type="PROSITE-ProRule" id="PRU00855"/>
    </source>
</evidence>
<evidence type="ECO:0000256" key="2">
    <source>
        <dbReference type="ARBA" id="ARBA00022490"/>
    </source>
</evidence>
<dbReference type="PANTHER" id="PTHR12887">
    <property type="entry name" value="NANOS PROTEIN"/>
    <property type="match status" value="1"/>
</dbReference>
<keyword evidence="4 8" id="KW-0863">Zinc-finger</keyword>
<sequence length="301" mass="33706">MGLNNFSDYGSGSSSESFTPWGSHDTWSEFQSLLQEPENTRRPRSSSFTDSFSIDAIMQEFRQNGSDSPYDPEDETLINFNSRALGGMGPSNAYLRQKSWPAPEASPSVCLQQPAEIKRSAAEIMLSVTPAEVSSTPEPLPVLESHVISEQQLRVLSSLPNSVLYSLLKELEQNRLQLATPSKQIEEMECRFCKNNGERESYYRSHRLRVRGRVSCPVLRAYRCRRCGARGDHAHTLKYCPLATADERMKSAAMLRSVRLASGRRRAAPAARPPRAPAPPFGECEAPLDPIWEALEKKLML</sequence>
<dbReference type="RefSeq" id="XP_026485066.1">
    <property type="nucleotide sequence ID" value="XM_026629281.2"/>
</dbReference>
<dbReference type="InterPro" id="IPR024161">
    <property type="entry name" value="Znf_nanos-typ"/>
</dbReference>
<gene>
    <name evidence="12" type="primary">LOC113392733</name>
</gene>
<dbReference type="GO" id="GO:0003723">
    <property type="term" value="F:RNA binding"/>
    <property type="evidence" value="ECO:0007669"/>
    <property type="project" value="UniProtKB-UniRule"/>
</dbReference>
<keyword evidence="5" id="KW-0862">Zinc</keyword>
<evidence type="ECO:0000313" key="11">
    <source>
        <dbReference type="Proteomes" id="UP001652626"/>
    </source>
</evidence>
<evidence type="ECO:0000256" key="4">
    <source>
        <dbReference type="ARBA" id="ARBA00022771"/>
    </source>
</evidence>
<evidence type="ECO:0000256" key="6">
    <source>
        <dbReference type="ARBA" id="ARBA00022845"/>
    </source>
</evidence>
<dbReference type="CTD" id="100101221"/>
<keyword evidence="2" id="KW-0963">Cytoplasm</keyword>
<organism evidence="11 12">
    <name type="scientific">Vanessa tameamea</name>
    <name type="common">Kamehameha butterfly</name>
    <dbReference type="NCBI Taxonomy" id="334116"/>
    <lineage>
        <taxon>Eukaryota</taxon>
        <taxon>Metazoa</taxon>
        <taxon>Ecdysozoa</taxon>
        <taxon>Arthropoda</taxon>
        <taxon>Hexapoda</taxon>
        <taxon>Insecta</taxon>
        <taxon>Pterygota</taxon>
        <taxon>Neoptera</taxon>
        <taxon>Endopterygota</taxon>
        <taxon>Lepidoptera</taxon>
        <taxon>Glossata</taxon>
        <taxon>Ditrysia</taxon>
        <taxon>Papilionoidea</taxon>
        <taxon>Nymphalidae</taxon>
        <taxon>Nymphalinae</taxon>
        <taxon>Vanessa</taxon>
    </lineage>
</organism>
<dbReference type="OrthoDB" id="10010129at2759"/>
<evidence type="ECO:0000259" key="10">
    <source>
        <dbReference type="PROSITE" id="PS51522"/>
    </source>
</evidence>
<protein>
    <submittedName>
        <fullName evidence="12">Uncharacterized protein LOC113392733</fullName>
    </submittedName>
</protein>
<dbReference type="OMA" id="EMECRFC"/>
<keyword evidence="3" id="KW-0479">Metal-binding</keyword>
<comment type="similarity">
    <text evidence="8">Belongs to the nanos family.</text>
</comment>
<feature type="compositionally biased region" description="Low complexity" evidence="9">
    <location>
        <begin position="7"/>
        <end position="21"/>
    </location>
</feature>
<evidence type="ECO:0000256" key="1">
    <source>
        <dbReference type="ARBA" id="ARBA00004496"/>
    </source>
</evidence>
<accession>A0A8B8HNG5</accession>
<proteinExistence type="inferred from homology"/>
<name>A0A8B8HNG5_VANTA</name>
<evidence type="ECO:0000256" key="3">
    <source>
        <dbReference type="ARBA" id="ARBA00022723"/>
    </source>
</evidence>
<dbReference type="InterPro" id="IPR038129">
    <property type="entry name" value="Nanos_sf"/>
</dbReference>
<dbReference type="Pfam" id="PF05741">
    <property type="entry name" value="zf-nanos"/>
    <property type="match status" value="1"/>
</dbReference>
<dbReference type="Gene3D" id="4.10.60.30">
    <property type="entry name" value="Nanos, RNA-binding domain"/>
    <property type="match status" value="1"/>
</dbReference>
<feature type="region of interest" description="Disordered" evidence="9">
    <location>
        <begin position="1"/>
        <end position="21"/>
    </location>
</feature>
<evidence type="ECO:0000256" key="9">
    <source>
        <dbReference type="SAM" id="MobiDB-lite"/>
    </source>
</evidence>
<reference evidence="12" key="1">
    <citation type="submission" date="2025-08" db="UniProtKB">
        <authorList>
            <consortium name="RefSeq"/>
        </authorList>
    </citation>
    <scope>IDENTIFICATION</scope>
    <source>
        <tissue evidence="12">Whole body</tissue>
    </source>
</reference>
<evidence type="ECO:0000256" key="7">
    <source>
        <dbReference type="ARBA" id="ARBA00022884"/>
    </source>
</evidence>
<dbReference type="GO" id="GO:0008270">
    <property type="term" value="F:zinc ion binding"/>
    <property type="evidence" value="ECO:0007669"/>
    <property type="project" value="UniProtKB-KW"/>
</dbReference>
<dbReference type="PROSITE" id="PS51522">
    <property type="entry name" value="ZF_NANOS"/>
    <property type="match status" value="1"/>
</dbReference>